<feature type="compositionally biased region" description="Low complexity" evidence="3">
    <location>
        <begin position="14"/>
        <end position="38"/>
    </location>
</feature>
<organism evidence="5 6">
    <name type="scientific">Candidatus Nitrosocaldus cavascurensis</name>
    <dbReference type="NCBI Taxonomy" id="2058097"/>
    <lineage>
        <taxon>Archaea</taxon>
        <taxon>Nitrososphaerota</taxon>
        <taxon>Nitrososphaeria</taxon>
        <taxon>Candidatus Nitrosocaldales</taxon>
        <taxon>Candidatus Nitrosocaldaceae</taxon>
        <taxon>Candidatus Nitrosocaldus</taxon>
    </lineage>
</organism>
<dbReference type="GeneID" id="41595196"/>
<feature type="domain" description="AAA+ ATPase" evidence="4">
    <location>
        <begin position="58"/>
        <end position="232"/>
    </location>
</feature>
<name>A0A2K5ARS5_9ARCH</name>
<dbReference type="SMART" id="SM00382">
    <property type="entry name" value="AAA"/>
    <property type="match status" value="1"/>
</dbReference>
<feature type="compositionally biased region" description="Basic and acidic residues" evidence="3">
    <location>
        <begin position="1"/>
        <end position="11"/>
    </location>
</feature>
<dbReference type="AlphaFoldDB" id="A0A2K5ARS5"/>
<dbReference type="KEGG" id="ncv:NCAV_1191"/>
<dbReference type="InterPro" id="IPR027417">
    <property type="entry name" value="P-loop_NTPase"/>
</dbReference>
<dbReference type="EMBL" id="LT981265">
    <property type="protein sequence ID" value="SPC34358.1"/>
    <property type="molecule type" value="Genomic_DNA"/>
</dbReference>
<dbReference type="InterPro" id="IPR009788">
    <property type="entry name" value="GvpD_P-loop"/>
</dbReference>
<evidence type="ECO:0000256" key="2">
    <source>
        <dbReference type="ARBA" id="ARBA00022840"/>
    </source>
</evidence>
<dbReference type="PANTHER" id="PTHR43637">
    <property type="entry name" value="UPF0273 PROTEIN TM_0370"/>
    <property type="match status" value="1"/>
</dbReference>
<dbReference type="RefSeq" id="WP_103286974.1">
    <property type="nucleotide sequence ID" value="NZ_LT981265.1"/>
</dbReference>
<dbReference type="InterPro" id="IPR003593">
    <property type="entry name" value="AAA+_ATPase"/>
</dbReference>
<reference evidence="6" key="1">
    <citation type="submission" date="2018-01" db="EMBL/GenBank/DDBJ databases">
        <authorList>
            <person name="Kerou L M."/>
        </authorList>
    </citation>
    <scope>NUCLEOTIDE SEQUENCE [LARGE SCALE GENOMIC DNA]</scope>
    <source>
        <strain evidence="6">SCU2</strain>
    </source>
</reference>
<dbReference type="SUPFAM" id="SSF52540">
    <property type="entry name" value="P-loop containing nucleoside triphosphate hydrolases"/>
    <property type="match status" value="1"/>
</dbReference>
<dbReference type="PANTHER" id="PTHR43637:SF2">
    <property type="entry name" value="PROTEIN GVPD 1"/>
    <property type="match status" value="1"/>
</dbReference>
<evidence type="ECO:0000256" key="1">
    <source>
        <dbReference type="ARBA" id="ARBA00022741"/>
    </source>
</evidence>
<evidence type="ECO:0000313" key="6">
    <source>
        <dbReference type="Proteomes" id="UP000236248"/>
    </source>
</evidence>
<protein>
    <recommendedName>
        <fullName evidence="4">AAA+ ATPase domain-containing protein</fullName>
    </recommendedName>
</protein>
<proteinExistence type="predicted"/>
<dbReference type="GO" id="GO:0005524">
    <property type="term" value="F:ATP binding"/>
    <property type="evidence" value="ECO:0007669"/>
    <property type="project" value="UniProtKB-KW"/>
</dbReference>
<keyword evidence="2" id="KW-0067">ATP-binding</keyword>
<feature type="region of interest" description="Disordered" evidence="3">
    <location>
        <begin position="1"/>
        <end position="39"/>
    </location>
</feature>
<evidence type="ECO:0000256" key="3">
    <source>
        <dbReference type="SAM" id="MobiDB-lite"/>
    </source>
</evidence>
<evidence type="ECO:0000313" key="5">
    <source>
        <dbReference type="EMBL" id="SPC34358.1"/>
    </source>
</evidence>
<sequence length="558" mass="63384">MQSKEDRDKSKRFSTNSEHNNSNNNNNNSSSSSNSSSNALHMAETELRHVFRDFLNMEPTSMLIRGLPGTGKTTLALELMQLMHDRYKCFYISTRVSLARLQRYFPWIIGYLKDESVLSYDKIEKDSVIDLRLGSATGTVELVIDTLINNKRAFVVLDSWDALAKEIKHEDRMKMEKTMITVADTNDGFLLFVSEEPEMNTLSYLVDGIVTLSVRDYDDGVSIRSMHIDKMRGVALYYNNYAYTLLDSRFILVPMQNNCTYCMCKEYKHHVGADDDSDNYGGKSSKLFNVLEARDGFVSTGSSDMDYMLHGGLRYGSTLLLEVDPGFDITFLNAILTCMIMNSLMNNGRVMLDMVDASLSSMMSIILHFCTDKVNNLTIFSSSKIDVTRMYRQWLNSKSRSTKINSNIHNSLPSIVNVNESNYMNLMLEKYEEFKRLDYIGERGSRGSSSDGKGDATLDDICSNAILLILDHMHTNSSRMYEGMLLTHTKDNGDVTVIVERMGSNNIPYVKSISDMHLRLWSKNGVHLMHAVKPSLGTYTLLLDTERGYPSYLLLRMV</sequence>
<dbReference type="Pfam" id="PF07088">
    <property type="entry name" value="GvpD_P-loop"/>
    <property type="match status" value="1"/>
</dbReference>
<gene>
    <name evidence="5" type="ORF">NCAV_1191</name>
</gene>
<keyword evidence="1" id="KW-0547">Nucleotide-binding</keyword>
<evidence type="ECO:0000259" key="4">
    <source>
        <dbReference type="SMART" id="SM00382"/>
    </source>
</evidence>
<accession>A0A2K5ARS5</accession>
<keyword evidence="6" id="KW-1185">Reference proteome</keyword>
<dbReference type="Proteomes" id="UP000236248">
    <property type="component" value="Chromosome NCAV"/>
</dbReference>
<dbReference type="Gene3D" id="3.40.50.300">
    <property type="entry name" value="P-loop containing nucleotide triphosphate hydrolases"/>
    <property type="match status" value="1"/>
</dbReference>